<dbReference type="InterPro" id="IPR002121">
    <property type="entry name" value="HRDC_dom"/>
</dbReference>
<dbReference type="RefSeq" id="WP_075078775.1">
    <property type="nucleotide sequence ID" value="NZ_BDCO01000002.1"/>
</dbReference>
<dbReference type="SUPFAM" id="SSF47819">
    <property type="entry name" value="HRDC-like"/>
    <property type="match status" value="1"/>
</dbReference>
<protein>
    <submittedName>
        <fullName evidence="3">Ribonuclease D</fullName>
    </submittedName>
</protein>
<dbReference type="InterPro" id="IPR051086">
    <property type="entry name" value="RNase_D-like"/>
</dbReference>
<comment type="caution">
    <text evidence="3">The sequence shown here is derived from an EMBL/GenBank/DDBJ whole genome shotgun (WGS) entry which is preliminary data.</text>
</comment>
<dbReference type="Proteomes" id="UP000076023">
    <property type="component" value="Unassembled WGS sequence"/>
</dbReference>
<evidence type="ECO:0000256" key="1">
    <source>
        <dbReference type="SAM" id="MobiDB-lite"/>
    </source>
</evidence>
<dbReference type="EMBL" id="BDCO01000002">
    <property type="protein sequence ID" value="GAT32990.1"/>
    <property type="molecule type" value="Genomic_DNA"/>
</dbReference>
<accession>A0A146G5X0</accession>
<dbReference type="CDD" id="cd06142">
    <property type="entry name" value="RNaseD_exo"/>
    <property type="match status" value="1"/>
</dbReference>
<reference evidence="4" key="1">
    <citation type="journal article" date="2017" name="Genome Announc.">
        <title>Draft Genome Sequence of Terrimicrobium sacchariphilum NM-5T, a Facultative Anaerobic Soil Bacterium of the Class Spartobacteria.</title>
        <authorList>
            <person name="Qiu Y.L."/>
            <person name="Tourlousse D.M."/>
            <person name="Matsuura N."/>
            <person name="Ohashi A."/>
            <person name="Sekiguchi Y."/>
        </authorList>
    </citation>
    <scope>NUCLEOTIDE SEQUENCE [LARGE SCALE GENOMIC DNA]</scope>
    <source>
        <strain evidence="4">NM-5</strain>
    </source>
</reference>
<dbReference type="Gene3D" id="3.30.420.10">
    <property type="entry name" value="Ribonuclease H-like superfamily/Ribonuclease H"/>
    <property type="match status" value="1"/>
</dbReference>
<dbReference type="InterPro" id="IPR036397">
    <property type="entry name" value="RNaseH_sf"/>
</dbReference>
<dbReference type="Pfam" id="PF00570">
    <property type="entry name" value="HRDC"/>
    <property type="match status" value="1"/>
</dbReference>
<dbReference type="PANTHER" id="PTHR47649">
    <property type="entry name" value="RIBONUCLEASE D"/>
    <property type="match status" value="1"/>
</dbReference>
<proteinExistence type="predicted"/>
<feature type="region of interest" description="Disordered" evidence="1">
    <location>
        <begin position="281"/>
        <end position="302"/>
    </location>
</feature>
<feature type="domain" description="3'-5' exonuclease" evidence="2">
    <location>
        <begin position="1"/>
        <end position="164"/>
    </location>
</feature>
<dbReference type="GO" id="GO:0003676">
    <property type="term" value="F:nucleic acid binding"/>
    <property type="evidence" value="ECO:0007669"/>
    <property type="project" value="InterPro"/>
</dbReference>
<dbReference type="InterPro" id="IPR010997">
    <property type="entry name" value="HRDC-like_sf"/>
</dbReference>
<dbReference type="SMART" id="SM00474">
    <property type="entry name" value="35EXOc"/>
    <property type="match status" value="1"/>
</dbReference>
<dbReference type="Pfam" id="PF01612">
    <property type="entry name" value="DNA_pol_A_exo1"/>
    <property type="match status" value="1"/>
</dbReference>
<dbReference type="InterPro" id="IPR044876">
    <property type="entry name" value="HRDC_dom_sf"/>
</dbReference>
<keyword evidence="4" id="KW-1185">Reference proteome</keyword>
<dbReference type="OrthoDB" id="144122at2"/>
<name>A0A146G5X0_TERSA</name>
<feature type="compositionally biased region" description="Basic and acidic residues" evidence="1">
    <location>
        <begin position="291"/>
        <end position="302"/>
    </location>
</feature>
<sequence length="356" mass="40629">MISDPSGLQALIDRLAPLPQIAVDTEADSLHSYFEKLCLIQISADGEDFLVDPLAGFSLQPLYDALAPKRLVFHGADYDMRLLHRYGQFGATDVFDTMIASRLCGYRELGLAALVAKHFDVKLSKASQKANWAIRPLSRQMLEYAVNDTKYLLTLAQILEAELRRLERWDWFVESRDRMMAAAREPRERDENSAWRISGSATLSPQAQSVLRVLWYWRDGEAKSWDRPPFHVMSNDDLVRIAEKAVKGEPFSTPRMSSRRRKSFEVVLALALHIPEDEWPVPPKTRRRRPTREQTDRFESLRRTRDKVAAEIGLEPSIVAPRGALEAASLDLNTAALMNWQRRLLGLEPHQTPVNV</sequence>
<dbReference type="STRING" id="690879.TSACC_21394"/>
<dbReference type="FunCoup" id="A0A146G5X0">
    <property type="interactions" value="18"/>
</dbReference>
<evidence type="ECO:0000313" key="4">
    <source>
        <dbReference type="Proteomes" id="UP000076023"/>
    </source>
</evidence>
<dbReference type="GO" id="GO:0006139">
    <property type="term" value="P:nucleobase-containing compound metabolic process"/>
    <property type="evidence" value="ECO:0007669"/>
    <property type="project" value="InterPro"/>
</dbReference>
<dbReference type="InterPro" id="IPR002562">
    <property type="entry name" value="3'-5'_exonuclease_dom"/>
</dbReference>
<evidence type="ECO:0000259" key="2">
    <source>
        <dbReference type="SMART" id="SM00474"/>
    </source>
</evidence>
<dbReference type="Gene3D" id="1.10.150.80">
    <property type="entry name" value="HRDC domain"/>
    <property type="match status" value="1"/>
</dbReference>
<dbReference type="InterPro" id="IPR012337">
    <property type="entry name" value="RNaseH-like_sf"/>
</dbReference>
<dbReference type="SUPFAM" id="SSF53098">
    <property type="entry name" value="Ribonuclease H-like"/>
    <property type="match status" value="1"/>
</dbReference>
<gene>
    <name evidence="3" type="ORF">TSACC_21394</name>
</gene>
<evidence type="ECO:0000313" key="3">
    <source>
        <dbReference type="EMBL" id="GAT32990.1"/>
    </source>
</evidence>
<dbReference type="GO" id="GO:0008408">
    <property type="term" value="F:3'-5' exonuclease activity"/>
    <property type="evidence" value="ECO:0007669"/>
    <property type="project" value="InterPro"/>
</dbReference>
<dbReference type="InParanoid" id="A0A146G5X0"/>
<dbReference type="AlphaFoldDB" id="A0A146G5X0"/>
<organism evidence="3 4">
    <name type="scientific">Terrimicrobium sacchariphilum</name>
    <dbReference type="NCBI Taxonomy" id="690879"/>
    <lineage>
        <taxon>Bacteria</taxon>
        <taxon>Pseudomonadati</taxon>
        <taxon>Verrucomicrobiota</taxon>
        <taxon>Terrimicrobiia</taxon>
        <taxon>Terrimicrobiales</taxon>
        <taxon>Terrimicrobiaceae</taxon>
        <taxon>Terrimicrobium</taxon>
    </lineage>
</organism>
<dbReference type="GO" id="GO:0000166">
    <property type="term" value="F:nucleotide binding"/>
    <property type="evidence" value="ECO:0007669"/>
    <property type="project" value="InterPro"/>
</dbReference>
<dbReference type="PANTHER" id="PTHR47649:SF1">
    <property type="entry name" value="RIBONUCLEASE D"/>
    <property type="match status" value="1"/>
</dbReference>